<dbReference type="Gramene" id="CDF36862">
    <property type="protein sequence ID" value="CDF36862"/>
    <property type="gene ID" value="CHC_T00005521001"/>
</dbReference>
<dbReference type="AlphaFoldDB" id="R7QEC2"/>
<evidence type="ECO:0000313" key="2">
    <source>
        <dbReference type="Proteomes" id="UP000012073"/>
    </source>
</evidence>
<dbReference type="Proteomes" id="UP000012073">
    <property type="component" value="Unassembled WGS sequence"/>
</dbReference>
<evidence type="ECO:0000313" key="1">
    <source>
        <dbReference type="EMBL" id="CDF36862.1"/>
    </source>
</evidence>
<dbReference type="EMBL" id="HG001807">
    <property type="protein sequence ID" value="CDF36862.1"/>
    <property type="molecule type" value="Genomic_DNA"/>
</dbReference>
<dbReference type="GeneID" id="17324392"/>
<sequence length="66" mass="7383">MECVHTATEGIASLTVLRCRKQYDREAAVYPKKNLLQLCHGRNPPHLGIAIHNNSDIKRHAGAHVE</sequence>
<protein>
    <submittedName>
        <fullName evidence="1">Uncharacterized protein</fullName>
    </submittedName>
</protein>
<organism evidence="1 2">
    <name type="scientific">Chondrus crispus</name>
    <name type="common">Carrageen Irish moss</name>
    <name type="synonym">Polymorpha crispa</name>
    <dbReference type="NCBI Taxonomy" id="2769"/>
    <lineage>
        <taxon>Eukaryota</taxon>
        <taxon>Rhodophyta</taxon>
        <taxon>Florideophyceae</taxon>
        <taxon>Rhodymeniophycidae</taxon>
        <taxon>Gigartinales</taxon>
        <taxon>Gigartinaceae</taxon>
        <taxon>Chondrus</taxon>
    </lineage>
</organism>
<dbReference type="KEGG" id="ccp:CHC_T00005521001"/>
<name>R7QEC2_CHOCR</name>
<accession>R7QEC2</accession>
<keyword evidence="2" id="KW-1185">Reference proteome</keyword>
<gene>
    <name evidence="1" type="ORF">CHC_T00005521001</name>
</gene>
<reference evidence="2" key="1">
    <citation type="journal article" date="2013" name="Proc. Natl. Acad. Sci. U.S.A.">
        <title>Genome structure and metabolic features in the red seaweed Chondrus crispus shed light on evolution of the Archaeplastida.</title>
        <authorList>
            <person name="Collen J."/>
            <person name="Porcel B."/>
            <person name="Carre W."/>
            <person name="Ball S.G."/>
            <person name="Chaparro C."/>
            <person name="Tonon T."/>
            <person name="Barbeyron T."/>
            <person name="Michel G."/>
            <person name="Noel B."/>
            <person name="Valentin K."/>
            <person name="Elias M."/>
            <person name="Artiguenave F."/>
            <person name="Arun A."/>
            <person name="Aury J.M."/>
            <person name="Barbosa-Neto J.F."/>
            <person name="Bothwell J.H."/>
            <person name="Bouget F.Y."/>
            <person name="Brillet L."/>
            <person name="Cabello-Hurtado F."/>
            <person name="Capella-Gutierrez S."/>
            <person name="Charrier B."/>
            <person name="Cladiere L."/>
            <person name="Cock J.M."/>
            <person name="Coelho S.M."/>
            <person name="Colleoni C."/>
            <person name="Czjzek M."/>
            <person name="Da Silva C."/>
            <person name="Delage L."/>
            <person name="Denoeud F."/>
            <person name="Deschamps P."/>
            <person name="Dittami S.M."/>
            <person name="Gabaldon T."/>
            <person name="Gachon C.M."/>
            <person name="Groisillier A."/>
            <person name="Herve C."/>
            <person name="Jabbari K."/>
            <person name="Katinka M."/>
            <person name="Kloareg B."/>
            <person name="Kowalczyk N."/>
            <person name="Labadie K."/>
            <person name="Leblanc C."/>
            <person name="Lopez P.J."/>
            <person name="McLachlan D.H."/>
            <person name="Meslet-Cladiere L."/>
            <person name="Moustafa A."/>
            <person name="Nehr Z."/>
            <person name="Nyvall Collen P."/>
            <person name="Panaud O."/>
            <person name="Partensky F."/>
            <person name="Poulain J."/>
            <person name="Rensing S.A."/>
            <person name="Rousvoal S."/>
            <person name="Samson G."/>
            <person name="Symeonidi A."/>
            <person name="Weissenbach J."/>
            <person name="Zambounis A."/>
            <person name="Wincker P."/>
            <person name="Boyen C."/>
        </authorList>
    </citation>
    <scope>NUCLEOTIDE SEQUENCE [LARGE SCALE GENOMIC DNA]</scope>
    <source>
        <strain evidence="2">cv. Stackhouse</strain>
    </source>
</reference>
<proteinExistence type="predicted"/>
<dbReference type="RefSeq" id="XP_005716681.1">
    <property type="nucleotide sequence ID" value="XM_005716624.1"/>
</dbReference>